<dbReference type="Proteomes" id="UP001310594">
    <property type="component" value="Unassembled WGS sequence"/>
</dbReference>
<dbReference type="EMBL" id="JAVRQU010000010">
    <property type="protein sequence ID" value="KAK5698294.1"/>
    <property type="molecule type" value="Genomic_DNA"/>
</dbReference>
<name>A0AAN8A0N4_9PEZI</name>
<proteinExistence type="predicted"/>
<dbReference type="AlphaFoldDB" id="A0AAN8A0N4"/>
<dbReference type="PANTHER" id="PTHR38115">
    <property type="entry name" value="LIPOCALIN-LIKE DOMAIN-CONTAINING PROTEIN"/>
    <property type="match status" value="1"/>
</dbReference>
<dbReference type="InterPro" id="IPR053037">
    <property type="entry name" value="Pericyclase_pydY-like"/>
</dbReference>
<reference evidence="1" key="1">
    <citation type="submission" date="2023-08" db="EMBL/GenBank/DDBJ databases">
        <title>Black Yeasts Isolated from many extreme environments.</title>
        <authorList>
            <person name="Coleine C."/>
            <person name="Stajich J.E."/>
            <person name="Selbmann L."/>
        </authorList>
    </citation>
    <scope>NUCLEOTIDE SEQUENCE</scope>
    <source>
        <strain evidence="1">CCFEE 5810</strain>
    </source>
</reference>
<dbReference type="PANTHER" id="PTHR38115:SF1">
    <property type="entry name" value="LIPOCALIN-LIKE DOMAIN-CONTAINING PROTEIN"/>
    <property type="match status" value="1"/>
</dbReference>
<accession>A0AAN8A0N4</accession>
<organism evidence="1 2">
    <name type="scientific">Elasticomyces elasticus</name>
    <dbReference type="NCBI Taxonomy" id="574655"/>
    <lineage>
        <taxon>Eukaryota</taxon>
        <taxon>Fungi</taxon>
        <taxon>Dikarya</taxon>
        <taxon>Ascomycota</taxon>
        <taxon>Pezizomycotina</taxon>
        <taxon>Dothideomycetes</taxon>
        <taxon>Dothideomycetidae</taxon>
        <taxon>Mycosphaerellales</taxon>
        <taxon>Teratosphaeriaceae</taxon>
        <taxon>Elasticomyces</taxon>
    </lineage>
</organism>
<gene>
    <name evidence="1" type="ORF">LTR97_007255</name>
</gene>
<protein>
    <submittedName>
        <fullName evidence="1">Uncharacterized protein</fullName>
    </submittedName>
</protein>
<evidence type="ECO:0000313" key="2">
    <source>
        <dbReference type="Proteomes" id="UP001310594"/>
    </source>
</evidence>
<evidence type="ECO:0000313" key="1">
    <source>
        <dbReference type="EMBL" id="KAK5698294.1"/>
    </source>
</evidence>
<sequence length="179" mass="20175">MAVPSTVTIKDMSGVYVLNKTQSQSVQSLLKMQGVGFIIRQAVQYSTITVTVKHYTGEDGKVHLDQKQVSTGGITNEDLRKLDWEWNEVDNFIWGKVRGRNRVTKASELDDDFLKQGWSQDCVEDGVIETVSESLASGWAATQIFGFADVDGQRKQVRRVVGRKGDKVERVMQVYDWKA</sequence>
<comment type="caution">
    <text evidence="1">The sequence shown here is derived from an EMBL/GenBank/DDBJ whole genome shotgun (WGS) entry which is preliminary data.</text>
</comment>